<evidence type="ECO:0000256" key="2">
    <source>
        <dbReference type="ARBA" id="ARBA00022692"/>
    </source>
</evidence>
<dbReference type="GeneID" id="87883753"/>
<reference evidence="6" key="2">
    <citation type="submission" date="2023-06" db="EMBL/GenBank/DDBJ databases">
        <authorList>
            <consortium name="Lawrence Berkeley National Laboratory"/>
            <person name="Mondo S.J."/>
            <person name="Hensen N."/>
            <person name="Bonometti L."/>
            <person name="Westerberg I."/>
            <person name="Brannstrom I.O."/>
            <person name="Guillou S."/>
            <person name="Cros-Aarteil S."/>
            <person name="Calhoun S."/>
            <person name="Haridas S."/>
            <person name="Kuo A."/>
            <person name="Pangilinan J."/>
            <person name="Riley R."/>
            <person name="Labutti K."/>
            <person name="Andreopoulos B."/>
            <person name="Lipzen A."/>
            <person name="Chen C."/>
            <person name="Yanf M."/>
            <person name="Daum C."/>
            <person name="Ng V."/>
            <person name="Clum A."/>
            <person name="Steindorff A."/>
            <person name="Ohm R."/>
            <person name="Martin F."/>
            <person name="Silar P."/>
            <person name="Natvig D."/>
            <person name="Lalanne C."/>
            <person name="Gautier V."/>
            <person name="Ament-Velasquez S.L."/>
            <person name="Kruys A."/>
            <person name="Hutchinson M.I."/>
            <person name="Powell A.J."/>
            <person name="Barry K."/>
            <person name="Miller A.N."/>
            <person name="Grigoriev I.V."/>
            <person name="Debuchy R."/>
            <person name="Gladieux P."/>
            <person name="Thoren M.H."/>
            <person name="Johannesson H."/>
        </authorList>
    </citation>
    <scope>NUCLEOTIDE SEQUENCE</scope>
    <source>
        <strain evidence="6">CBS 333.67</strain>
    </source>
</reference>
<feature type="non-terminal residue" evidence="6">
    <location>
        <position position="1"/>
    </location>
</feature>
<keyword evidence="4" id="KW-0472">Membrane</keyword>
<sequence>PVEFRDVFLREAWCSLTYTTSNIELLFCLYTSSWHDADYCNSSHSRLLEFFALPPTLRAIQCIRSCYDTRNIFPHLFNFGKYTMTLLSAVSLSLYRIEDLQTKLSFFVTFAAMNAVCCCNYPTLDVFVDFSLVRGRPSQKLLRDITALRPIWIYYVTMLADPILRFSWVFYGIFTHNTQYGILVSFIVSLCEVVRRGLWALLRVENEHCTSIIQVQILARCSGPSPRSGSWPRPRTFAQVL</sequence>
<dbReference type="GO" id="GO:0005886">
    <property type="term" value="C:plasma membrane"/>
    <property type="evidence" value="ECO:0007669"/>
    <property type="project" value="TreeGrafter"/>
</dbReference>
<dbReference type="GO" id="GO:0016036">
    <property type="term" value="P:cellular response to phosphate starvation"/>
    <property type="evidence" value="ECO:0007669"/>
    <property type="project" value="TreeGrafter"/>
</dbReference>
<evidence type="ECO:0000259" key="5">
    <source>
        <dbReference type="PROSITE" id="PS51380"/>
    </source>
</evidence>
<proteinExistence type="predicted"/>
<dbReference type="GO" id="GO:0006817">
    <property type="term" value="P:phosphate ion transport"/>
    <property type="evidence" value="ECO:0007669"/>
    <property type="project" value="TreeGrafter"/>
</dbReference>
<feature type="domain" description="EXS" evidence="5">
    <location>
        <begin position="38"/>
        <end position="235"/>
    </location>
</feature>
<organism evidence="6 7">
    <name type="scientific">Chaetomium strumarium</name>
    <dbReference type="NCBI Taxonomy" id="1170767"/>
    <lineage>
        <taxon>Eukaryota</taxon>
        <taxon>Fungi</taxon>
        <taxon>Dikarya</taxon>
        <taxon>Ascomycota</taxon>
        <taxon>Pezizomycotina</taxon>
        <taxon>Sordariomycetes</taxon>
        <taxon>Sordariomycetidae</taxon>
        <taxon>Sordariales</taxon>
        <taxon>Chaetomiaceae</taxon>
        <taxon>Chaetomium</taxon>
    </lineage>
</organism>
<dbReference type="PROSITE" id="PS51380">
    <property type="entry name" value="EXS"/>
    <property type="match status" value="1"/>
</dbReference>
<dbReference type="Pfam" id="PF03124">
    <property type="entry name" value="EXS"/>
    <property type="match status" value="1"/>
</dbReference>
<dbReference type="RefSeq" id="XP_062720871.1">
    <property type="nucleotide sequence ID" value="XM_062864924.1"/>
</dbReference>
<dbReference type="GO" id="GO:0005794">
    <property type="term" value="C:Golgi apparatus"/>
    <property type="evidence" value="ECO:0007669"/>
    <property type="project" value="TreeGrafter"/>
</dbReference>
<evidence type="ECO:0000256" key="1">
    <source>
        <dbReference type="ARBA" id="ARBA00004141"/>
    </source>
</evidence>
<keyword evidence="3" id="KW-1133">Transmembrane helix</keyword>
<comment type="caution">
    <text evidence="6">The sequence shown here is derived from an EMBL/GenBank/DDBJ whole genome shotgun (WGS) entry which is preliminary data.</text>
</comment>
<dbReference type="Proteomes" id="UP001273166">
    <property type="component" value="Unassembled WGS sequence"/>
</dbReference>
<evidence type="ECO:0000256" key="4">
    <source>
        <dbReference type="ARBA" id="ARBA00023136"/>
    </source>
</evidence>
<keyword evidence="7" id="KW-1185">Reference proteome</keyword>
<evidence type="ECO:0000313" key="7">
    <source>
        <dbReference type="Proteomes" id="UP001273166"/>
    </source>
</evidence>
<comment type="subcellular location">
    <subcellularLocation>
        <location evidence="1">Membrane</location>
        <topology evidence="1">Multi-pass membrane protein</topology>
    </subcellularLocation>
</comment>
<dbReference type="PANTHER" id="PTHR10783:SF103">
    <property type="entry name" value="SOLUTE CARRIER FAMILY 53 MEMBER 1"/>
    <property type="match status" value="1"/>
</dbReference>
<evidence type="ECO:0000313" key="6">
    <source>
        <dbReference type="EMBL" id="KAK3305091.1"/>
    </source>
</evidence>
<keyword evidence="2" id="KW-0812">Transmembrane</keyword>
<gene>
    <name evidence="6" type="ORF">B0T15DRAFT_397817</name>
</gene>
<protein>
    <submittedName>
        <fullName evidence="6">EXS family-domain-containing protein</fullName>
    </submittedName>
</protein>
<reference evidence="6" key="1">
    <citation type="journal article" date="2023" name="Mol. Phylogenet. Evol.">
        <title>Genome-scale phylogeny and comparative genomics of the fungal order Sordariales.</title>
        <authorList>
            <person name="Hensen N."/>
            <person name="Bonometti L."/>
            <person name="Westerberg I."/>
            <person name="Brannstrom I.O."/>
            <person name="Guillou S."/>
            <person name="Cros-Aarteil S."/>
            <person name="Calhoun S."/>
            <person name="Haridas S."/>
            <person name="Kuo A."/>
            <person name="Mondo S."/>
            <person name="Pangilinan J."/>
            <person name="Riley R."/>
            <person name="LaButti K."/>
            <person name="Andreopoulos B."/>
            <person name="Lipzen A."/>
            <person name="Chen C."/>
            <person name="Yan M."/>
            <person name="Daum C."/>
            <person name="Ng V."/>
            <person name="Clum A."/>
            <person name="Steindorff A."/>
            <person name="Ohm R.A."/>
            <person name="Martin F."/>
            <person name="Silar P."/>
            <person name="Natvig D.O."/>
            <person name="Lalanne C."/>
            <person name="Gautier V."/>
            <person name="Ament-Velasquez S.L."/>
            <person name="Kruys A."/>
            <person name="Hutchinson M.I."/>
            <person name="Powell A.J."/>
            <person name="Barry K."/>
            <person name="Miller A.N."/>
            <person name="Grigoriev I.V."/>
            <person name="Debuchy R."/>
            <person name="Gladieux P."/>
            <person name="Hiltunen Thoren M."/>
            <person name="Johannesson H."/>
        </authorList>
    </citation>
    <scope>NUCLEOTIDE SEQUENCE</scope>
    <source>
        <strain evidence="6">CBS 333.67</strain>
    </source>
</reference>
<accession>A0AAJ0GS34</accession>
<dbReference type="PANTHER" id="PTHR10783">
    <property type="entry name" value="XENOTROPIC AND POLYTROPIC RETROVIRUS RECEPTOR 1-RELATED"/>
    <property type="match status" value="1"/>
</dbReference>
<dbReference type="InterPro" id="IPR004342">
    <property type="entry name" value="EXS_C"/>
</dbReference>
<dbReference type="GO" id="GO:0000822">
    <property type="term" value="F:inositol hexakisphosphate binding"/>
    <property type="evidence" value="ECO:0007669"/>
    <property type="project" value="TreeGrafter"/>
</dbReference>
<dbReference type="AlphaFoldDB" id="A0AAJ0GS34"/>
<name>A0AAJ0GS34_9PEZI</name>
<dbReference type="EMBL" id="JAUDZG010000004">
    <property type="protein sequence ID" value="KAK3305091.1"/>
    <property type="molecule type" value="Genomic_DNA"/>
</dbReference>
<evidence type="ECO:0000256" key="3">
    <source>
        <dbReference type="ARBA" id="ARBA00022989"/>
    </source>
</evidence>